<dbReference type="AlphaFoldDB" id="A0A059JIQ2"/>
<sequence length="99" mass="11530">MRPTLSLLQNARLTLYSRLNCGLCETAKVTLNNLRQRKTFEYAEIDVMAPGNQQWKDMYEFDVPVLHVEKTLPDGQLSNPKKLFHRFTETEVQKAIDEC</sequence>
<dbReference type="HOGENOM" id="CLU_125054_0_2_1"/>
<dbReference type="PANTHER" id="PTHR33558">
    <property type="entry name" value="GLUTAREDOXIN-LIKE PROTEIN C5ORF63 HOMOLOG"/>
    <property type="match status" value="1"/>
</dbReference>
<evidence type="ECO:0000313" key="2">
    <source>
        <dbReference type="EMBL" id="KDB27659.1"/>
    </source>
</evidence>
<reference evidence="2 3" key="1">
    <citation type="submission" date="2014-02" db="EMBL/GenBank/DDBJ databases">
        <title>The Genome Sequence of Trichophyton interdigitale MR816.</title>
        <authorList>
            <consortium name="The Broad Institute Genomics Platform"/>
            <person name="Cuomo C.A."/>
            <person name="White T.C."/>
            <person name="Graser Y."/>
            <person name="Martinez-Rossi N."/>
            <person name="Heitman J."/>
            <person name="Young S.K."/>
            <person name="Zeng Q."/>
            <person name="Gargeya S."/>
            <person name="Abouelleil A."/>
            <person name="Alvarado L."/>
            <person name="Chapman S.B."/>
            <person name="Gainer-Dewar J."/>
            <person name="Goldberg J."/>
            <person name="Griggs A."/>
            <person name="Gujja S."/>
            <person name="Hansen M."/>
            <person name="Howarth C."/>
            <person name="Imamovic A."/>
            <person name="Larimer J."/>
            <person name="Martinez D."/>
            <person name="Murphy C."/>
            <person name="Pearson M.D."/>
            <person name="Persinoti G."/>
            <person name="Poon T."/>
            <person name="Priest M."/>
            <person name="Roberts A.D."/>
            <person name="Saif S."/>
            <person name="Shea T.D."/>
            <person name="Sykes S.N."/>
            <person name="Wortman J."/>
            <person name="Nusbaum C."/>
            <person name="Birren B."/>
        </authorList>
    </citation>
    <scope>NUCLEOTIDE SEQUENCE [LARGE SCALE GENOMIC DNA]</scope>
    <source>
        <strain evidence="2 3">MR816</strain>
    </source>
</reference>
<dbReference type="InterPro" id="IPR052565">
    <property type="entry name" value="Glutaredoxin-like_YDR286C"/>
</dbReference>
<name>A0A059JIQ2_TRIIM</name>
<accession>A0A059JIQ2</accession>
<keyword evidence="3" id="KW-1185">Reference proteome</keyword>
<dbReference type="SUPFAM" id="SSF52833">
    <property type="entry name" value="Thioredoxin-like"/>
    <property type="match status" value="1"/>
</dbReference>
<dbReference type="Pfam" id="PF05768">
    <property type="entry name" value="Glrx-like"/>
    <property type="match status" value="1"/>
</dbReference>
<protein>
    <recommendedName>
        <fullName evidence="1">Glutaredoxin-like protein</fullName>
    </recommendedName>
</protein>
<comment type="similarity">
    <text evidence="1">Belongs to the glutaredoxin family.</text>
</comment>
<dbReference type="Gene3D" id="3.40.30.10">
    <property type="entry name" value="Glutaredoxin"/>
    <property type="match status" value="1"/>
</dbReference>
<dbReference type="InterPro" id="IPR036249">
    <property type="entry name" value="Thioredoxin-like_sf"/>
</dbReference>
<dbReference type="OrthoDB" id="429967at2759"/>
<dbReference type="InterPro" id="IPR008554">
    <property type="entry name" value="Glutaredoxin-like"/>
</dbReference>
<dbReference type="OMA" id="SDVWDKR"/>
<keyword evidence="1" id="KW-0813">Transport</keyword>
<evidence type="ECO:0000256" key="1">
    <source>
        <dbReference type="RuleBase" id="RU363082"/>
    </source>
</evidence>
<evidence type="ECO:0000313" key="3">
    <source>
        <dbReference type="Proteomes" id="UP000024533"/>
    </source>
</evidence>
<dbReference type="PANTHER" id="PTHR33558:SF1">
    <property type="entry name" value="GLUTAREDOXIN-LIKE PROTEIN C5ORF63 HOMOLOG"/>
    <property type="match status" value="1"/>
</dbReference>
<proteinExistence type="inferred from homology"/>
<dbReference type="Proteomes" id="UP000024533">
    <property type="component" value="Unassembled WGS sequence"/>
</dbReference>
<keyword evidence="1" id="KW-0249">Electron transport</keyword>
<gene>
    <name evidence="2" type="ORF">H109_00573</name>
</gene>
<comment type="caution">
    <text evidence="2">The sequence shown here is derived from an EMBL/GenBank/DDBJ whole genome shotgun (WGS) entry which is preliminary data.</text>
</comment>
<organism evidence="2 3">
    <name type="scientific">Trichophyton interdigitale (strain MR816)</name>
    <dbReference type="NCBI Taxonomy" id="1215338"/>
    <lineage>
        <taxon>Eukaryota</taxon>
        <taxon>Fungi</taxon>
        <taxon>Dikarya</taxon>
        <taxon>Ascomycota</taxon>
        <taxon>Pezizomycotina</taxon>
        <taxon>Eurotiomycetes</taxon>
        <taxon>Eurotiomycetidae</taxon>
        <taxon>Onygenales</taxon>
        <taxon>Arthrodermataceae</taxon>
        <taxon>Trichophyton</taxon>
    </lineage>
</organism>
<dbReference type="EMBL" id="AOKY01000044">
    <property type="protein sequence ID" value="KDB27659.1"/>
    <property type="molecule type" value="Genomic_DNA"/>
</dbReference>